<organism evidence="2">
    <name type="scientific">Akkermansia muciniphila</name>
    <dbReference type="NCBI Taxonomy" id="239935"/>
    <lineage>
        <taxon>Bacteria</taxon>
        <taxon>Pseudomonadati</taxon>
        <taxon>Verrucomicrobiota</taxon>
        <taxon>Verrucomicrobiia</taxon>
        <taxon>Verrucomicrobiales</taxon>
        <taxon>Akkermansiaceae</taxon>
        <taxon>Akkermansia</taxon>
    </lineage>
</organism>
<keyword evidence="1" id="KW-0472">Membrane</keyword>
<reference evidence="2" key="1">
    <citation type="submission" date="2019-11" db="EMBL/GenBank/DDBJ databases">
        <authorList>
            <person name="Feng L."/>
        </authorList>
    </citation>
    <scope>NUCLEOTIDE SEQUENCE</scope>
    <source>
        <strain evidence="2">AMuciniphilaLFYP55</strain>
    </source>
</reference>
<dbReference type="AlphaFoldDB" id="A0A6N2VMH6"/>
<keyword evidence="1" id="KW-1133">Transmembrane helix</keyword>
<proteinExistence type="predicted"/>
<dbReference type="OrthoDB" id="199599at2"/>
<sequence>MSNWITDNKPAAMVAGVGLLLFLGLSVTGYIVNSKRSELDKKISVASKEIKSANAAEITPSRASNEELEKELNRYAKAVTSLETAYKPFLASSALVPTTPTAFQNELKTFRDALIASCKKKNILITDTSSWLGFQVYSTQAPSVQAASTLGFELKAVNSLVNKLTDCGLSKFIKVYRPQLPIENPANNPEEDADEPNQAPWTPMPLEIAFQGNRESVLKAMNAITDSQDYLFTVNSIRIRNERMMPPPIANPAAAKPAAAQPAAGAASLTPADEAAAPAAPAIQQLIKPYMGNEQIFVQVSLNLVHFNQPKAQEPSED</sequence>
<protein>
    <submittedName>
        <fullName evidence="2">Uncharacterized protein</fullName>
    </submittedName>
</protein>
<feature type="transmembrane region" description="Helical" evidence="1">
    <location>
        <begin position="12"/>
        <end position="32"/>
    </location>
</feature>
<dbReference type="RefSeq" id="WP_102721222.1">
    <property type="nucleotide sequence ID" value="NZ_CACRSS010000021.1"/>
</dbReference>
<keyword evidence="1" id="KW-0812">Transmembrane</keyword>
<accession>A0A6N2VMH6</accession>
<dbReference type="InterPro" id="IPR048049">
    <property type="entry name" value="Amuc_1100-like"/>
</dbReference>
<name>A0A6N2VMH6_9BACT</name>
<dbReference type="SMR" id="A0A6N2VMH6"/>
<evidence type="ECO:0000256" key="1">
    <source>
        <dbReference type="SAM" id="Phobius"/>
    </source>
</evidence>
<dbReference type="NCBIfam" id="NF038287">
    <property type="entry name" value="Amuc_1100_fam"/>
    <property type="match status" value="1"/>
</dbReference>
<gene>
    <name evidence="2" type="ORF">AMLFYP55_01479</name>
</gene>
<dbReference type="EMBL" id="CACRSS010000021">
    <property type="protein sequence ID" value="VYT28236.1"/>
    <property type="molecule type" value="Genomic_DNA"/>
</dbReference>
<evidence type="ECO:0000313" key="2">
    <source>
        <dbReference type="EMBL" id="VYT28236.1"/>
    </source>
</evidence>